<feature type="region of interest" description="Disordered" evidence="2">
    <location>
        <begin position="3678"/>
        <end position="3753"/>
    </location>
</feature>
<evidence type="ECO:0000256" key="1">
    <source>
        <dbReference type="ARBA" id="ARBA00006596"/>
    </source>
</evidence>
<evidence type="ECO:0000259" key="3">
    <source>
        <dbReference type="SMART" id="SM00902"/>
    </source>
</evidence>
<feature type="compositionally biased region" description="Polar residues" evidence="2">
    <location>
        <begin position="2698"/>
        <end position="2732"/>
    </location>
</feature>
<dbReference type="Pfam" id="PF02906">
    <property type="entry name" value="Fe_hyd_lg_C"/>
    <property type="match status" value="1"/>
</dbReference>
<feature type="region of interest" description="Disordered" evidence="2">
    <location>
        <begin position="3256"/>
        <end position="3275"/>
    </location>
</feature>
<feature type="compositionally biased region" description="Low complexity" evidence="2">
    <location>
        <begin position="3350"/>
        <end position="3363"/>
    </location>
</feature>
<dbReference type="InterPro" id="IPR003149">
    <property type="entry name" value="Fe_hydrogenase_ssu"/>
</dbReference>
<dbReference type="Gene3D" id="3.40.950.10">
    <property type="entry name" value="Fe-only Hydrogenase (Larger Subunit), Chain L, domain 3"/>
    <property type="match status" value="1"/>
</dbReference>
<reference evidence="4" key="1">
    <citation type="submission" date="2022-12" db="EMBL/GenBank/DDBJ databases">
        <authorList>
            <person name="Alioto T."/>
            <person name="Alioto T."/>
            <person name="Gomez Garrido J."/>
        </authorList>
    </citation>
    <scope>NUCLEOTIDE SEQUENCE</scope>
</reference>
<feature type="compositionally biased region" description="Polar residues" evidence="2">
    <location>
        <begin position="3686"/>
        <end position="3695"/>
    </location>
</feature>
<feature type="region of interest" description="Disordered" evidence="2">
    <location>
        <begin position="2698"/>
        <end position="2738"/>
    </location>
</feature>
<dbReference type="Pfam" id="PF02256">
    <property type="entry name" value="Fe_hyd_SSU"/>
    <property type="match status" value="1"/>
</dbReference>
<evidence type="ECO:0000313" key="4">
    <source>
        <dbReference type="EMBL" id="CAI5792374.1"/>
    </source>
</evidence>
<dbReference type="SMART" id="SM00902">
    <property type="entry name" value="Fe_hyd_SSU"/>
    <property type="match status" value="1"/>
</dbReference>
<dbReference type="SUPFAM" id="SSF53920">
    <property type="entry name" value="Fe-only hydrogenase"/>
    <property type="match status" value="1"/>
</dbReference>
<feature type="compositionally biased region" description="Gly residues" evidence="2">
    <location>
        <begin position="3396"/>
        <end position="3405"/>
    </location>
</feature>
<comment type="similarity">
    <text evidence="1">Belongs to the NARF family.</text>
</comment>
<dbReference type="InterPro" id="IPR050340">
    <property type="entry name" value="Cytosolic_Fe-S_CAF"/>
</dbReference>
<dbReference type="EMBL" id="OX395139">
    <property type="protein sequence ID" value="CAI5792374.1"/>
    <property type="molecule type" value="Genomic_DNA"/>
</dbReference>
<gene>
    <name evidence="4" type="ORF">PODLI_1B016799</name>
</gene>
<proteinExistence type="inferred from homology"/>
<keyword evidence="5" id="KW-1185">Reference proteome</keyword>
<dbReference type="Gene3D" id="3.40.50.1780">
    <property type="match status" value="1"/>
</dbReference>
<organism evidence="4 5">
    <name type="scientific">Podarcis lilfordi</name>
    <name type="common">Lilford's wall lizard</name>
    <dbReference type="NCBI Taxonomy" id="74358"/>
    <lineage>
        <taxon>Eukaryota</taxon>
        <taxon>Metazoa</taxon>
        <taxon>Chordata</taxon>
        <taxon>Craniata</taxon>
        <taxon>Vertebrata</taxon>
        <taxon>Euteleostomi</taxon>
        <taxon>Lepidosauria</taxon>
        <taxon>Squamata</taxon>
        <taxon>Bifurcata</taxon>
        <taxon>Unidentata</taxon>
        <taxon>Episquamata</taxon>
        <taxon>Laterata</taxon>
        <taxon>Lacertibaenia</taxon>
        <taxon>Lacertidae</taxon>
        <taxon>Podarcis</taxon>
    </lineage>
</organism>
<name>A0AA35LB39_9SAUR</name>
<protein>
    <recommendedName>
        <fullName evidence="3">Iron hydrogenase small subunit domain-containing protein</fullName>
    </recommendedName>
</protein>
<feature type="compositionally biased region" description="Polar residues" evidence="2">
    <location>
        <begin position="3335"/>
        <end position="3347"/>
    </location>
</feature>
<evidence type="ECO:0000313" key="5">
    <source>
        <dbReference type="Proteomes" id="UP001178461"/>
    </source>
</evidence>
<feature type="compositionally biased region" description="Polar residues" evidence="2">
    <location>
        <begin position="2837"/>
        <end position="2851"/>
    </location>
</feature>
<dbReference type="InterPro" id="IPR004108">
    <property type="entry name" value="Fe_hydrogenase_lsu_C"/>
</dbReference>
<evidence type="ECO:0000256" key="2">
    <source>
        <dbReference type="SAM" id="MobiDB-lite"/>
    </source>
</evidence>
<dbReference type="Proteomes" id="UP001178461">
    <property type="component" value="Chromosome 14"/>
</dbReference>
<feature type="compositionally biased region" description="Gly residues" evidence="2">
    <location>
        <begin position="3185"/>
        <end position="3195"/>
    </location>
</feature>
<feature type="compositionally biased region" description="Polar residues" evidence="2">
    <location>
        <begin position="2765"/>
        <end position="2784"/>
    </location>
</feature>
<feature type="domain" description="Iron hydrogenase small subunit" evidence="3">
    <location>
        <begin position="4196"/>
        <end position="4252"/>
    </location>
</feature>
<feature type="region of interest" description="Disordered" evidence="2">
    <location>
        <begin position="3165"/>
        <end position="3204"/>
    </location>
</feature>
<accession>A0AA35LB39</accession>
<feature type="region of interest" description="Disordered" evidence="2">
    <location>
        <begin position="3296"/>
        <end position="3411"/>
    </location>
</feature>
<dbReference type="PANTHER" id="PTHR11615">
    <property type="entry name" value="NITRATE, FORMATE, IRON DEHYDROGENASE"/>
    <property type="match status" value="1"/>
</dbReference>
<dbReference type="InterPro" id="IPR009016">
    <property type="entry name" value="Fe_hydrogenase"/>
</dbReference>
<sequence>MKEKEGPPIYAIFTLLLISGGWTEGSWHGYRSRRSYPIALNPCPAFPISSSYCSSINRAELNSTLEEPCQFTLPQYACGSADQISNLTSSELASILKCSITDSEARLDQGAFLVLFENVGKDTLQAALNEINVQVSGDQISLTAKTFLLNAAWEKIKADPRVQSPGFLASWFQDTMHSYLAAINSNVLECMTQLPITCDGFATIVQALDSAYSGMDSSTKQQVANWIGRFLTIQSCPQSSPKEWIQSYWKSFLNNASYNDLLKTWSGFDGFAALDVLTASQLAQLTIARGVLANASLAEDVAQTLRSQSIRFMEDYLTQLSLLPLEPSPEHGASYLLLETILRKVNESFPDLCSPSLKDLFQVKLMRFLPVADAKILELFPTKIGCTDFRDIYKGIDSVYHELDNSTQKAVCTKRLDFLKRQLTKEGAACTIMTSSSRDWLQENFGLSSSFADYNDFLHLNPSFNGFEVLDLLTTTQMGTLLVISGTLTDSARVSAETEATNVMATLQSRSISELQSLLLSIQAQGSITEITNVRVREIMLRGIFQLLKPHFASMPMPDLLSWFNGLLIIYFPSITVEELGALPTLPNCTQIQPIVKGMDSAFDQMSLETKTGVAQWILQALRKTDCQMTGNWLSLNFQRFKSFISITDLMSLDPSFNGTANLGELSAVQLAQLTVNPEMLCCVDKVKMVFARLAQLPGLDHLAAFWDAFNIAYKKPSSASVLNISMDVKMAMLTSTMERLSVAFSTFTNADFRVWFEDRLAVVLSSVNAEFLGQIPKSISCEAYKSVIAGINRSFSEIPQERKQDCVNYIVSFLTQKSQTTGPACFGQTTPRNWLLTYFGQFYTEVPYVQLVSYYRQTFDAYAVLDLLTPIQIGDMIVHSNTLTSMDLALRLVSFFQESSVDFVQMILKQFTRTAIQHKMTVLPNTEVAQLLLTNYLTLASSQMETYTAADWNATFQGELRFLCSVVNATTLAYFAPQNYNSFTAIVAGLSGAHSQMAEPFRRAVVLWIIQNLKDLKEKPSEPFAEWIKLAWGSFFKDATLGEVESIKEDFDPFAILNTLSTEQLVDVITTSDALVNVTTLRQVLLSLETGRSEIPLAKMDVFLTRLNFILEQKNIPGIRNAEVRLELLSTVFRNLARHFRKFTALDYQNWFTTKLKLLLPSINVNLLQLIPLDVSFASFRAIFGGFDQVFPELPEEASIQIYNLMKRIMQFQINASGTAFPGAYNNSRSFLQLLFYRFVRFVPYADLAILYPNFNGFEALSALTPKQMGAMMVFTNAFRNERLAVQILAELEKRPPEEMRDFTAEFTAAVNQRQLLVLPDLRIRNLIFEMVFKTLKFSTFSAEQYSFWFGTQLQFLLPSLKPKDLLLIPLDIDCQSHQNLVQAMDKVFDRFTEGQKKAIHARIFSYLESYQADQGVTCSPNTNSSQWILSNYGQFSAFASIAEFLAVNVNFNGISAMAELSANQLAELAVESGALADGSGIMEIMGNLKTVEDLAIFLGKLNTIAPMELQSSSYAGSILSIAFQRIAINFPKFKASDFAYWFQVIFQNVLHEFNETLVVDIPLKISCDSYQKILKGFNNVFANILPGKALSVFGFSKAFLTTKIKSGIACGRPTQSVQEWLEINLGNFSRYAQYQDLLSWNLHFDGMAVLQSLSPLQLASLTLKSDAINEEEKMCQILARLQNKPLEEIYQYLDQFNTDADKLGITSLKDEGIRQRMLSHFVEAIGSELSTFSPANWTHLLSTRLLLFLPSVSAKESKEILSYVSGCDAFQAVVSSLSQVYSAILPTNQLGVYRTLFSYLDNQHKTTGSACASNTGDSEAWLQDNLGAFAAQAPYGDFTTLMATFNGFDIRGNLTATQLAHVFFASGALDDPDKVSALLEPLENKPVDDTLAFMTEFAALAAQSGVTFLANTEVRDKIFDVIFSELQSLLTTAGTSQYEDWFQKTLTLVLPSINATALAAIPQSIPCSTFKAIMAGLDGSFRHMSSDSRQDVYNFAKGYLMTKTSQGGDPCTENTRGSLGWLTANFGSFSSLASYKDLVAINGDFHPMDAVARLTPSQLAEYTLASDTLRDSEKAGKVFGSLDSHNIGEFMDAFNAAAQQHQLTQLPNLETKRFILGEIFCHLSGVLKLFTTEDYAAWFGQRLPLFLSSLDAQNLGFLPSDMSCDSLAAIVEGLNDHHANSTFENPDDIFSFIKRILEFQQQNSGSACTQGASTDQEWLSKFFGPFSAYGSYSDFTALKSDFRGVDSLDLFSASALAQLSTEGHTIYRSSAMVLVFQAIQRKKEPEQFLSTYLDEFNTLVLKNRGLLSNPKVRDTMLMLSAEIIFPQIATSSLEDTNTWFQKLNLLLPGINGTILELLPLGMPCPYYQTIVKVMDGLYSTLSARKRQDVYDFQKAYLAYQFADSGSACDGGTTGIRDWLTKNLGEFCTVAKLSELQAFYPELDGMENPSALSPAQAADLTVIAQMLHNSTLASLALGVVKNFKNYGSLREYLSRLKGPPCKSYKPAEILSMCQGPSPLAALTPESQQELLDNVFLFLKKGGGSMDSSQWNEVYHLLLSNFLPTLGTSHHPQSSSKATCELFHSTMKEIVALHPSLTKRQEELAEVKSLCLLGDHQPKPTAATQIPERTANHPPGGAKTQNVANVTGDAPGQSASRSPGDATTLPTEVPAAATGAIQGGGNTGRTIGWSASCTSRQTTTPTLGSAISNTPDVTRGTTSSVPAAPTTHSPESATGHIPGNSTGIIPGGGTTHIPGGTTSNVTRGASTQVPGGATSNIPGGSATNIRGGETSKPPHAAATHISVGATGNTTGGGAIDLPGGATSNIPAGSATHIPGATETSVHGSSNSNIPGKTTAPVPGRDTAYSQSIPGATSVAAGNTTHNPGNVSGDTAVNCNIPSSRRKGKADKEVMQAMQIPEQAPDDIPGGTLGNILGAAETQNVTSVIANSPETTKGDTFEEAAIHGPGDATTVATDASAAATGDTQSAATFIPGRQKGGTTGSAATLHPAGSTGGMPGGAASYISRQTTTLILGSGGISRNFLGGAATHIPGAATGNILGDAVINVPGNVVGGPATHIPVGATGNIYGGTVTDIAGGATGRILGDTEPPIPGGAAGSATNIPGGATGNILDGSVTQIPGDTTNNITGGSATHISVGTRVNAADGSATHITGDATGNIPGGPTTHIPGETGGNLAGGSETGIPDDATSSFPITHGATGNIPDGTTGNIPGGLTVHIPGQTGGNPYSGSATGITGAATGNISGGSATDTPDGATGNAAATNIPGGTINNILGSATHVSIDTRSNTAGGSATDIPGEMGEHTAGHSATGIPGGATGDVSEGSATHNSVSTAGNTDGGSANDSASTATSNIPDGAAADIFGGGTGNSSDGSTTDILGEATGSIAGGTTGNLDGGSEAETAGNMLGSAATHISVGTRDNIAGWFATDMHGAATGNIHEAAGAATGNIPNGPTTRVPATDNIPSTNILGGSAIHISVGTRSNAAGGSTEIGGNIPGGSATVILAEGTDSIAGGNIPGGPTTHIPGEIGGNFTGGSATDIPSGATGNISGGSANHNSVDMGGNTDDGFATEIPHGVTGNTAGASAHGITSDATGNIHGPATSNIPHGAPSIFGGATGSITGGSATDITGGATSNIPGSSATQIPHHTTGTISGGDATQIPVTATGNMRGAAASDIPSGTTGNIPNGSAIDLPGGATPDINGSLTGGSVTHTPRAATGYIPAGSATDIPGGTTGNGNGGSATPIPTGATGSVVRAYTSSSELYGSVAGKGDAKMAAAVSPFSGVLQLTDLDDYIGPSQDCIKPIKVEKKLGKAAAKIRIEDDGTYIQVDKDGGSQKLEKAKITLNDCLACSGCITSAESVLITQQSHEELLRVLNTNKTSGSASQKLVVVSISPQSRASLAAKFSLTPLDTAKKLVSFFKSLGVHYVFDTTFSRNFSLLESQREFVQRFRRQKEDKKALPMLAAACPGWICYAEKTHGSFIIPHVSTAKSPQQVMGSLVKRHFAKQQHLTPDQIYHVTVMPCYDKKLEASRPDFFIQEHQTREVDCVITTGEVVKLLDQEKVTLSEVNPAPLDSMLGGVSEEEQLLGHSGGGSGGYLEHIYKYAARELFGIQVEEVRYKALKNKDLQEVTLEKDGKTLLHFALAYGFRNIQNLVQKLKRGKLPYHYIEVMACPSGCLNGGGQIKAEGEPSKDLLQRVERLYESVQPENPELNGAVQALYKEWLGGPDSGQTRDILHTGYHAVEKSSATLNIKW</sequence>
<feature type="region of interest" description="Disordered" evidence="2">
    <location>
        <begin position="2615"/>
        <end position="2664"/>
    </location>
</feature>
<feature type="compositionally biased region" description="Polar residues" evidence="2">
    <location>
        <begin position="3709"/>
        <end position="3720"/>
    </location>
</feature>
<feature type="region of interest" description="Disordered" evidence="2">
    <location>
        <begin position="2765"/>
        <end position="2867"/>
    </location>
</feature>